<evidence type="ECO:0000256" key="3">
    <source>
        <dbReference type="ARBA" id="ARBA00022989"/>
    </source>
</evidence>
<reference evidence="7" key="1">
    <citation type="submission" date="2023-10" db="EMBL/GenBank/DDBJ databases">
        <title>Whole Genome based description of the genera Actinobaculum and Actinotignum reveals a complex phylogenetic relationship within the species included in the genus Actinotignum.</title>
        <authorList>
            <person name="Jensen C.S."/>
            <person name="Dargis R."/>
            <person name="Kemp M."/>
            <person name="Christensen J.J."/>
        </authorList>
    </citation>
    <scope>NUCLEOTIDE SEQUENCE</scope>
    <source>
        <strain evidence="7">SLA_B511</strain>
    </source>
</reference>
<dbReference type="GO" id="GO:0005886">
    <property type="term" value="C:plasma membrane"/>
    <property type="evidence" value="ECO:0007669"/>
    <property type="project" value="UniProtKB-SubCell"/>
</dbReference>
<evidence type="ECO:0000313" key="7">
    <source>
        <dbReference type="EMBL" id="MDY5155530.1"/>
    </source>
</evidence>
<feature type="transmembrane region" description="Helical" evidence="5">
    <location>
        <begin position="12"/>
        <end position="34"/>
    </location>
</feature>
<evidence type="ECO:0000259" key="6">
    <source>
        <dbReference type="PROSITE" id="PS50850"/>
    </source>
</evidence>
<feature type="transmembrane region" description="Helical" evidence="5">
    <location>
        <begin position="358"/>
        <end position="379"/>
    </location>
</feature>
<proteinExistence type="predicted"/>
<dbReference type="Pfam" id="PF07690">
    <property type="entry name" value="MFS_1"/>
    <property type="match status" value="2"/>
</dbReference>
<dbReference type="RefSeq" id="WP_320756702.1">
    <property type="nucleotide sequence ID" value="NZ_JAWNGC010000010.1"/>
</dbReference>
<gene>
    <name evidence="7" type="ORF">R6G80_07330</name>
</gene>
<dbReference type="PANTHER" id="PTHR11360">
    <property type="entry name" value="MONOCARBOXYLATE TRANSPORTER"/>
    <property type="match status" value="1"/>
</dbReference>
<evidence type="ECO:0000313" key="8">
    <source>
        <dbReference type="Proteomes" id="UP001281731"/>
    </source>
</evidence>
<dbReference type="InterPro" id="IPR011701">
    <property type="entry name" value="MFS"/>
</dbReference>
<feature type="transmembrane region" description="Helical" evidence="5">
    <location>
        <begin position="227"/>
        <end position="251"/>
    </location>
</feature>
<feature type="transmembrane region" description="Helical" evidence="5">
    <location>
        <begin position="300"/>
        <end position="318"/>
    </location>
</feature>
<evidence type="ECO:0000256" key="1">
    <source>
        <dbReference type="ARBA" id="ARBA00004651"/>
    </source>
</evidence>
<dbReference type="SUPFAM" id="SSF103473">
    <property type="entry name" value="MFS general substrate transporter"/>
    <property type="match status" value="1"/>
</dbReference>
<comment type="caution">
    <text evidence="7">The sequence shown here is derived from an EMBL/GenBank/DDBJ whole genome shotgun (WGS) entry which is preliminary data.</text>
</comment>
<dbReference type="EMBL" id="JAWNGC010000010">
    <property type="protein sequence ID" value="MDY5155530.1"/>
    <property type="molecule type" value="Genomic_DNA"/>
</dbReference>
<feature type="transmembrane region" description="Helical" evidence="5">
    <location>
        <begin position="271"/>
        <end position="291"/>
    </location>
</feature>
<evidence type="ECO:0000256" key="4">
    <source>
        <dbReference type="ARBA" id="ARBA00023136"/>
    </source>
</evidence>
<keyword evidence="3 5" id="KW-1133">Transmembrane helix</keyword>
<dbReference type="Gene3D" id="1.20.1250.20">
    <property type="entry name" value="MFS general substrate transporter like domains"/>
    <property type="match status" value="2"/>
</dbReference>
<feature type="transmembrane region" description="Helical" evidence="5">
    <location>
        <begin position="134"/>
        <end position="161"/>
    </location>
</feature>
<feature type="transmembrane region" description="Helical" evidence="5">
    <location>
        <begin position="167"/>
        <end position="186"/>
    </location>
</feature>
<sequence length="479" mass="52258">MDMRTYRTRRLMLTSASFVIFCIGGVSTLSVILPEFADMHGWEQTHLMWVYPTLQIFLMLGGVVSGKLIEKYAISRVMVASGIIFATAWIIAPFLTSLPLFYVVFCTLAGLGAGLAYSPCLANAQKWYPDKGGIVNGILATINNLSIAAISMGLASVLIPFFGSSTASIVTGVTYLLLMGGVGGFLRTPPDSWRPAGYMNPSDANSSASRGIYGDLTSREMLRTRRFYLMFAIMAFACVSGATLLGASASIARTQLFTNPDSELAQSFGGFAVATTTIGAAVGSFIIGIIYDRYGGHRSLLLILCTTLVALLVMSQSFTPLPFFTATAFLGLCFGGIFTIYPPFLGHLYGRTHLGSNWAIMYLAYTISTWLTAPLLSILRRDEEGQETYTLTFYGAAIITTAGLLLTVVLMLAVRIRHALRTLRRLLRLENFAQNLALRSIATQAKDNDTSTGPKKRLRSYLHALHTKKLSPRKKNREP</sequence>
<dbReference type="InterPro" id="IPR036259">
    <property type="entry name" value="MFS_trans_sf"/>
</dbReference>
<keyword evidence="4 5" id="KW-0472">Membrane</keyword>
<evidence type="ECO:0000256" key="5">
    <source>
        <dbReference type="SAM" id="Phobius"/>
    </source>
</evidence>
<evidence type="ECO:0000256" key="2">
    <source>
        <dbReference type="ARBA" id="ARBA00022692"/>
    </source>
</evidence>
<feature type="transmembrane region" description="Helical" evidence="5">
    <location>
        <begin position="324"/>
        <end position="346"/>
    </location>
</feature>
<dbReference type="AlphaFoldDB" id="A0AAW9HYJ0"/>
<organism evidence="7 8">
    <name type="scientific">Actinotignum urinale</name>
    <dbReference type="NCBI Taxonomy" id="190146"/>
    <lineage>
        <taxon>Bacteria</taxon>
        <taxon>Bacillati</taxon>
        <taxon>Actinomycetota</taxon>
        <taxon>Actinomycetes</taxon>
        <taxon>Actinomycetales</taxon>
        <taxon>Actinomycetaceae</taxon>
        <taxon>Actinotignum</taxon>
    </lineage>
</organism>
<feature type="domain" description="Major facilitator superfamily (MFS) profile" evidence="6">
    <location>
        <begin position="1"/>
        <end position="415"/>
    </location>
</feature>
<protein>
    <submittedName>
        <fullName evidence="7">MFS transporter</fullName>
    </submittedName>
</protein>
<feature type="transmembrane region" description="Helical" evidence="5">
    <location>
        <begin position="46"/>
        <end position="65"/>
    </location>
</feature>
<dbReference type="PANTHER" id="PTHR11360:SF317">
    <property type="entry name" value="MAJOR FACILITATOR SUPERFAMILY (MFS) PROFILE DOMAIN-CONTAINING PROTEIN-RELATED"/>
    <property type="match status" value="1"/>
</dbReference>
<feature type="transmembrane region" description="Helical" evidence="5">
    <location>
        <begin position="77"/>
        <end position="95"/>
    </location>
</feature>
<feature type="transmembrane region" description="Helical" evidence="5">
    <location>
        <begin position="391"/>
        <end position="414"/>
    </location>
</feature>
<dbReference type="InterPro" id="IPR020846">
    <property type="entry name" value="MFS_dom"/>
</dbReference>
<feature type="transmembrane region" description="Helical" evidence="5">
    <location>
        <begin position="101"/>
        <end position="122"/>
    </location>
</feature>
<keyword evidence="2 5" id="KW-0812">Transmembrane</keyword>
<dbReference type="InterPro" id="IPR050327">
    <property type="entry name" value="Proton-linked_MCT"/>
</dbReference>
<dbReference type="Proteomes" id="UP001281731">
    <property type="component" value="Unassembled WGS sequence"/>
</dbReference>
<accession>A0AAW9HYJ0</accession>
<name>A0AAW9HYJ0_9ACTO</name>
<dbReference type="GO" id="GO:0022857">
    <property type="term" value="F:transmembrane transporter activity"/>
    <property type="evidence" value="ECO:0007669"/>
    <property type="project" value="InterPro"/>
</dbReference>
<dbReference type="PROSITE" id="PS50850">
    <property type="entry name" value="MFS"/>
    <property type="match status" value="1"/>
</dbReference>
<comment type="subcellular location">
    <subcellularLocation>
        <location evidence="1">Cell membrane</location>
        <topology evidence="1">Multi-pass membrane protein</topology>
    </subcellularLocation>
</comment>